<sequence length="247" mass="27038">MLPGYGPDFGEHHHYHHHHWGPGPGPGWHDLFQWMPLLPGVLVTLLVVWALVRASGFAPSSTGAGARSAPHPAAADSARERWHDAVRRQAVTAREFAAYECDPGAVLRRPELADVAQPATARFVDAFAEASALATEEWPGETHADGFVRAAERAERAWQAAVQAAERIRAARFAPGERALLDQVLKLLAVAGDSPHEEERRTAYQRARRRLAELERRTGWTLPRPAANVLEHRARGMLPPATPASAA</sequence>
<keyword evidence="2" id="KW-1133">Transmembrane helix</keyword>
<proteinExistence type="predicted"/>
<evidence type="ECO:0000313" key="3">
    <source>
        <dbReference type="EMBL" id="NMH98826.1"/>
    </source>
</evidence>
<accession>A0ABX1SB98</accession>
<dbReference type="Proteomes" id="UP000820669">
    <property type="component" value="Unassembled WGS sequence"/>
</dbReference>
<protein>
    <recommendedName>
        <fullName evidence="5">DUF4129 domain-containing protein</fullName>
    </recommendedName>
</protein>
<keyword evidence="4" id="KW-1185">Reference proteome</keyword>
<dbReference type="RefSeq" id="WP_169382267.1">
    <property type="nucleotide sequence ID" value="NZ_JAAXLA010000027.1"/>
</dbReference>
<evidence type="ECO:0000256" key="1">
    <source>
        <dbReference type="SAM" id="MobiDB-lite"/>
    </source>
</evidence>
<organism evidence="3 4">
    <name type="scientific">Pseudonocardia acidicola</name>
    <dbReference type="NCBI Taxonomy" id="2724939"/>
    <lineage>
        <taxon>Bacteria</taxon>
        <taxon>Bacillati</taxon>
        <taxon>Actinomycetota</taxon>
        <taxon>Actinomycetes</taxon>
        <taxon>Pseudonocardiales</taxon>
        <taxon>Pseudonocardiaceae</taxon>
        <taxon>Pseudonocardia</taxon>
    </lineage>
</organism>
<evidence type="ECO:0000256" key="2">
    <source>
        <dbReference type="SAM" id="Phobius"/>
    </source>
</evidence>
<reference evidence="3 4" key="1">
    <citation type="submission" date="2020-04" db="EMBL/GenBank/DDBJ databases">
        <authorList>
            <person name="Klaysubun C."/>
            <person name="Duangmal K."/>
            <person name="Lipun K."/>
        </authorList>
    </citation>
    <scope>NUCLEOTIDE SEQUENCE [LARGE SCALE GENOMIC DNA]</scope>
    <source>
        <strain evidence="3 4">K10HN5</strain>
    </source>
</reference>
<feature type="compositionally biased region" description="Low complexity" evidence="1">
    <location>
        <begin position="63"/>
        <end position="76"/>
    </location>
</feature>
<comment type="caution">
    <text evidence="3">The sequence shown here is derived from an EMBL/GenBank/DDBJ whole genome shotgun (WGS) entry which is preliminary data.</text>
</comment>
<gene>
    <name evidence="3" type="ORF">HF526_16150</name>
</gene>
<evidence type="ECO:0000313" key="4">
    <source>
        <dbReference type="Proteomes" id="UP000820669"/>
    </source>
</evidence>
<feature type="transmembrane region" description="Helical" evidence="2">
    <location>
        <begin position="31"/>
        <end position="52"/>
    </location>
</feature>
<feature type="region of interest" description="Disordered" evidence="1">
    <location>
        <begin position="59"/>
        <end position="80"/>
    </location>
</feature>
<keyword evidence="2" id="KW-0812">Transmembrane</keyword>
<evidence type="ECO:0008006" key="5">
    <source>
        <dbReference type="Google" id="ProtNLM"/>
    </source>
</evidence>
<dbReference type="EMBL" id="JAAXLA010000027">
    <property type="protein sequence ID" value="NMH98826.1"/>
    <property type="molecule type" value="Genomic_DNA"/>
</dbReference>
<keyword evidence="2" id="KW-0472">Membrane</keyword>
<name>A0ABX1SB98_9PSEU</name>